<evidence type="ECO:0000313" key="5">
    <source>
        <dbReference type="EMBL" id="CAL8130799.1"/>
    </source>
</evidence>
<evidence type="ECO:0000259" key="4">
    <source>
        <dbReference type="PROSITE" id="PS51408"/>
    </source>
</evidence>
<protein>
    <recommendedName>
        <fullName evidence="4">Transferrin-like domain-containing protein</fullName>
    </recommendedName>
</protein>
<keyword evidence="3" id="KW-0732">Signal</keyword>
<dbReference type="PIRSF" id="PIRSF002549">
    <property type="entry name" value="Transferrin"/>
    <property type="match status" value="1"/>
</dbReference>
<feature type="domain" description="Transferrin-like" evidence="4">
    <location>
        <begin position="401"/>
        <end position="756"/>
    </location>
</feature>
<keyword evidence="2" id="KW-1015">Disulfide bond</keyword>
<dbReference type="InterPro" id="IPR001156">
    <property type="entry name" value="Transferrin-like_dom"/>
</dbReference>
<keyword evidence="6" id="KW-1185">Reference proteome</keyword>
<gene>
    <name evidence="5" type="ORF">ODALV1_LOCUS23889</name>
</gene>
<keyword evidence="1" id="KW-0677">Repeat</keyword>
<dbReference type="CDD" id="cd13529">
    <property type="entry name" value="PBP2_transferrin"/>
    <property type="match status" value="2"/>
</dbReference>
<reference evidence="5 6" key="1">
    <citation type="submission" date="2024-08" db="EMBL/GenBank/DDBJ databases">
        <authorList>
            <person name="Cucini C."/>
            <person name="Frati F."/>
        </authorList>
    </citation>
    <scope>NUCLEOTIDE SEQUENCE [LARGE SCALE GENOMIC DNA]</scope>
</reference>
<proteinExistence type="predicted"/>
<dbReference type="InterPro" id="IPR018195">
    <property type="entry name" value="Transferrin_Fe_BS"/>
</dbReference>
<dbReference type="PROSITE" id="PS00205">
    <property type="entry name" value="TRANSFERRIN_LIKE_1"/>
    <property type="match status" value="1"/>
</dbReference>
<dbReference type="InterPro" id="IPR016357">
    <property type="entry name" value="Transferrin"/>
</dbReference>
<dbReference type="PROSITE" id="PS00206">
    <property type="entry name" value="TRANSFERRIN_LIKE_2"/>
    <property type="match status" value="1"/>
</dbReference>
<feature type="chain" id="PRO_5046021013" description="Transferrin-like domain-containing protein" evidence="3">
    <location>
        <begin position="21"/>
        <end position="785"/>
    </location>
</feature>
<feature type="domain" description="Transferrin-like" evidence="4">
    <location>
        <begin position="42"/>
        <end position="394"/>
    </location>
</feature>
<organism evidence="5 6">
    <name type="scientific">Orchesella dallaii</name>
    <dbReference type="NCBI Taxonomy" id="48710"/>
    <lineage>
        <taxon>Eukaryota</taxon>
        <taxon>Metazoa</taxon>
        <taxon>Ecdysozoa</taxon>
        <taxon>Arthropoda</taxon>
        <taxon>Hexapoda</taxon>
        <taxon>Collembola</taxon>
        <taxon>Entomobryomorpha</taxon>
        <taxon>Entomobryoidea</taxon>
        <taxon>Orchesellidae</taxon>
        <taxon>Orchesellinae</taxon>
        <taxon>Orchesella</taxon>
    </lineage>
</organism>
<dbReference type="Gene3D" id="3.40.190.10">
    <property type="entry name" value="Periplasmic binding protein-like II"/>
    <property type="match status" value="4"/>
</dbReference>
<accession>A0ABP1RMI4</accession>
<feature type="signal peptide" evidence="3">
    <location>
        <begin position="1"/>
        <end position="20"/>
    </location>
</feature>
<dbReference type="SUPFAM" id="SSF53850">
    <property type="entry name" value="Periplasmic binding protein-like II"/>
    <property type="match status" value="2"/>
</dbReference>
<dbReference type="SMART" id="SM00094">
    <property type="entry name" value="TR_FER"/>
    <property type="match status" value="2"/>
</dbReference>
<sequence>MGMNKLPVLVVVSLLLYGFGGPAYNVVAQGGDAGNNQNQTHFRICVPDVNYAQCLTMVNEGHPKLGKVVCVHATDKIACIEKIVKDEADFIPLEPEEIYVANKFQKNGFVILGEIRSEEFSTRDFRYEPVAVIRKSSGITSVSALKGKRSCHTGFGRNAGWKVPFSHLMEKGELPPLCEQITAPTPERDLNAIASYFDSACAPGLWVPEKETDRKLKETYSKLCALCKDPATCGKDDNYSNYDGALRCLTENGGDVAWTKMDAVEKFFQLKQSTPLPITSEYELLCWDGSSMPLTTEKPCSWAKTPWKAFVASSRIGSSASQVKDLQEQITLFRSIAQESAQVTNVIPQWLSSVLEFSKVSDIEFNYEPHRVKTISPSVYLNLRNFTVTIEKPSCATKKTVRFCVKSEVEKLKCRALGMASMGQRILPGFSCILGESAWDCAEKVSNGEADVVVLSAKESDKAKKELNLVPILSEVEETDVEKREDRAPYRYAVAVIRSEISGEFRNISNLRGRKSCHGSVRSVAGWNAPLNVLRQAGEISGPICGSTIELSRYFNNQSCVPGAKDPSLGMDWLPSSLCSLCAGDGDGPGGAKAQIPETVCADDNSERYYGDLGALRCLQDKVADVVFLDHVGLHLKTIGSDLKLETMKLLCPNGTVRELTKFRDCNWGKVSPQMVMAKGGDEETIVEREDARLSLLKAQDIFRQGGKSELVLRLFGPYYGNKDLLFQDTSVGLCDELSETEREKENKLIRDFDYCTTSAAGGINGKYLFSIGALLVIARQVLRI</sequence>
<dbReference type="PROSITE" id="PS51408">
    <property type="entry name" value="TRANSFERRIN_LIKE_4"/>
    <property type="match status" value="2"/>
</dbReference>
<dbReference type="PRINTS" id="PR00422">
    <property type="entry name" value="TRANSFERRIN"/>
</dbReference>
<evidence type="ECO:0000256" key="1">
    <source>
        <dbReference type="ARBA" id="ARBA00022737"/>
    </source>
</evidence>
<dbReference type="PANTHER" id="PTHR11485">
    <property type="entry name" value="TRANSFERRIN"/>
    <property type="match status" value="1"/>
</dbReference>
<dbReference type="PANTHER" id="PTHR11485:SF57">
    <property type="entry name" value="TRANSFERRIN"/>
    <property type="match status" value="1"/>
</dbReference>
<dbReference type="EMBL" id="CAXLJM020000085">
    <property type="protein sequence ID" value="CAL8130799.1"/>
    <property type="molecule type" value="Genomic_DNA"/>
</dbReference>
<evidence type="ECO:0000256" key="2">
    <source>
        <dbReference type="ARBA" id="ARBA00023157"/>
    </source>
</evidence>
<dbReference type="Proteomes" id="UP001642540">
    <property type="component" value="Unassembled WGS sequence"/>
</dbReference>
<name>A0ABP1RMI4_9HEXA</name>
<evidence type="ECO:0000256" key="3">
    <source>
        <dbReference type="SAM" id="SignalP"/>
    </source>
</evidence>
<evidence type="ECO:0000313" key="6">
    <source>
        <dbReference type="Proteomes" id="UP001642540"/>
    </source>
</evidence>
<dbReference type="Pfam" id="PF00405">
    <property type="entry name" value="Transferrin"/>
    <property type="match status" value="2"/>
</dbReference>
<comment type="caution">
    <text evidence="5">The sequence shown here is derived from an EMBL/GenBank/DDBJ whole genome shotgun (WGS) entry which is preliminary data.</text>
</comment>